<proteinExistence type="inferred from homology"/>
<gene>
    <name evidence="6" type="ORF">HYN69_08220</name>
</gene>
<comment type="similarity">
    <text evidence="1">Belongs to the 'phage' integrase family.</text>
</comment>
<dbReference type="GO" id="GO:0015074">
    <property type="term" value="P:DNA integration"/>
    <property type="evidence" value="ECO:0007669"/>
    <property type="project" value="UniProtKB-KW"/>
</dbReference>
<evidence type="ECO:0000313" key="7">
    <source>
        <dbReference type="Proteomes" id="UP000244496"/>
    </source>
</evidence>
<evidence type="ECO:0000256" key="3">
    <source>
        <dbReference type="ARBA" id="ARBA00023125"/>
    </source>
</evidence>
<keyword evidence="2" id="KW-0229">DNA integration</keyword>
<dbReference type="InterPro" id="IPR053876">
    <property type="entry name" value="Phage_int_M"/>
</dbReference>
<evidence type="ECO:0008006" key="8">
    <source>
        <dbReference type="Google" id="ProtNLM"/>
    </source>
</evidence>
<dbReference type="InterPro" id="IPR038488">
    <property type="entry name" value="Integrase_DNA-bd_sf"/>
</dbReference>
<protein>
    <recommendedName>
        <fullName evidence="8">Core-binding (CB) domain-containing protein</fullName>
    </recommendedName>
</protein>
<dbReference type="Pfam" id="PF22022">
    <property type="entry name" value="Phage_int_M"/>
    <property type="match status" value="1"/>
</dbReference>
<dbReference type="InterPro" id="IPR050808">
    <property type="entry name" value="Phage_Integrase"/>
</dbReference>
<evidence type="ECO:0000313" key="6">
    <source>
        <dbReference type="EMBL" id="AWB48499.1"/>
    </source>
</evidence>
<dbReference type="KEGG" id="geh:HYN69_08220"/>
<evidence type="ECO:0000256" key="2">
    <source>
        <dbReference type="ARBA" id="ARBA00022908"/>
    </source>
</evidence>
<dbReference type="Pfam" id="PF13356">
    <property type="entry name" value="Arm-DNA-bind_3"/>
    <property type="match status" value="1"/>
</dbReference>
<dbReference type="EMBL" id="CP028918">
    <property type="protein sequence ID" value="AWB48499.1"/>
    <property type="molecule type" value="Genomic_DNA"/>
</dbReference>
<evidence type="ECO:0000259" key="5">
    <source>
        <dbReference type="Pfam" id="PF22022"/>
    </source>
</evidence>
<evidence type="ECO:0000256" key="1">
    <source>
        <dbReference type="ARBA" id="ARBA00008857"/>
    </source>
</evidence>
<name>A0A2S0UL02_9RHOB</name>
<dbReference type="AlphaFoldDB" id="A0A2S0UL02"/>
<sequence length="246" mass="27060">MVSRRWCLRSVAADHPPSGKVVAATDNHWRAASRDWAGPYPEVGIAQTRERARDAKEKIASGIDRVEARRAARAALAAAQRRGLKVDNALDRWIEAKGPQIGNEKAVKYLRASFASYVMPHIGDMAVHEVATQDVLRILQPIWAEKNETARKVRMRLEAVLSWAAVAGHRPHDQPNAARWKGNLAELFPAPEKVASKVNQPAIGQADLAPWWASLARRGGMTYGAARFECQSGGQGLSPRPLPFRG</sequence>
<dbReference type="PANTHER" id="PTHR30629:SF2">
    <property type="entry name" value="PROPHAGE INTEGRASE INTS-RELATED"/>
    <property type="match status" value="1"/>
</dbReference>
<dbReference type="Proteomes" id="UP000244496">
    <property type="component" value="Chromosome"/>
</dbReference>
<dbReference type="InterPro" id="IPR025166">
    <property type="entry name" value="Integrase_DNA_bind_dom"/>
</dbReference>
<dbReference type="InterPro" id="IPR011010">
    <property type="entry name" value="DNA_brk_join_enz"/>
</dbReference>
<dbReference type="Gene3D" id="3.30.160.390">
    <property type="entry name" value="Integrase, DNA-binding domain"/>
    <property type="match status" value="1"/>
</dbReference>
<accession>A0A2S0UL02</accession>
<organism evidence="6 7">
    <name type="scientific">Paragemmobacter aquarius</name>
    <dbReference type="NCBI Taxonomy" id="2169400"/>
    <lineage>
        <taxon>Bacteria</taxon>
        <taxon>Pseudomonadati</taxon>
        <taxon>Pseudomonadota</taxon>
        <taxon>Alphaproteobacteria</taxon>
        <taxon>Rhodobacterales</taxon>
        <taxon>Paracoccaceae</taxon>
        <taxon>Paragemmobacter</taxon>
    </lineage>
</organism>
<dbReference type="InterPro" id="IPR010998">
    <property type="entry name" value="Integrase_recombinase_N"/>
</dbReference>
<evidence type="ECO:0000259" key="4">
    <source>
        <dbReference type="Pfam" id="PF13356"/>
    </source>
</evidence>
<dbReference type="Gene3D" id="1.10.150.130">
    <property type="match status" value="1"/>
</dbReference>
<dbReference type="PANTHER" id="PTHR30629">
    <property type="entry name" value="PROPHAGE INTEGRASE"/>
    <property type="match status" value="1"/>
</dbReference>
<keyword evidence="7" id="KW-1185">Reference proteome</keyword>
<keyword evidence="3" id="KW-0238">DNA-binding</keyword>
<dbReference type="GO" id="GO:0003677">
    <property type="term" value="F:DNA binding"/>
    <property type="evidence" value="ECO:0007669"/>
    <property type="project" value="UniProtKB-KW"/>
</dbReference>
<feature type="domain" description="Integrase DNA-binding" evidence="4">
    <location>
        <begin position="29"/>
        <end position="72"/>
    </location>
</feature>
<dbReference type="SUPFAM" id="SSF56349">
    <property type="entry name" value="DNA breaking-rejoining enzymes"/>
    <property type="match status" value="1"/>
</dbReference>
<feature type="domain" description="Phage integrase central" evidence="5">
    <location>
        <begin position="89"/>
        <end position="182"/>
    </location>
</feature>
<reference evidence="6 7" key="1">
    <citation type="submission" date="2018-04" db="EMBL/GenBank/DDBJ databases">
        <title>Genome sequencing of Gemmobacter.</title>
        <authorList>
            <person name="Yi H."/>
            <person name="Baek M.-G."/>
        </authorList>
    </citation>
    <scope>NUCLEOTIDE SEQUENCE [LARGE SCALE GENOMIC DNA]</scope>
    <source>
        <strain evidence="6 7">HYN0069</strain>
    </source>
</reference>